<name>A0A3M7SDC7_BRAPC</name>
<feature type="transmembrane region" description="Helical" evidence="1">
    <location>
        <begin position="38"/>
        <end position="57"/>
    </location>
</feature>
<accession>A0A3M7SDC7</accession>
<evidence type="ECO:0000313" key="3">
    <source>
        <dbReference type="Proteomes" id="UP000276133"/>
    </source>
</evidence>
<keyword evidence="1" id="KW-1133">Transmembrane helix</keyword>
<dbReference type="EMBL" id="REGN01001574">
    <property type="protein sequence ID" value="RNA33824.1"/>
    <property type="molecule type" value="Genomic_DNA"/>
</dbReference>
<keyword evidence="1" id="KW-0812">Transmembrane</keyword>
<proteinExistence type="predicted"/>
<reference evidence="2 3" key="1">
    <citation type="journal article" date="2018" name="Sci. Rep.">
        <title>Genomic signatures of local adaptation to the degree of environmental predictability in rotifers.</title>
        <authorList>
            <person name="Franch-Gras L."/>
            <person name="Hahn C."/>
            <person name="Garcia-Roger E.M."/>
            <person name="Carmona M.J."/>
            <person name="Serra M."/>
            <person name="Gomez A."/>
        </authorList>
    </citation>
    <scope>NUCLEOTIDE SEQUENCE [LARGE SCALE GENOMIC DNA]</scope>
    <source>
        <strain evidence="2">HYR1</strain>
    </source>
</reference>
<sequence length="167" mass="19791">MFQLKFLYILALAKFVYLIKIFISHYNYFTGRSDRRNYIQCSVPFVTIILLYYFLFFSKKKISLLINDQMKEFTVLPRLTICLTKGENKFEKNWGCNRVVDTGLMAIITRNPGYDITRYDMLCHLIIISQSNIFTELKTSNPKPDFPKKRNLFLINGQKCFLPLKKL</sequence>
<evidence type="ECO:0000256" key="1">
    <source>
        <dbReference type="SAM" id="Phobius"/>
    </source>
</evidence>
<comment type="caution">
    <text evidence="2">The sequence shown here is derived from an EMBL/GenBank/DDBJ whole genome shotgun (WGS) entry which is preliminary data.</text>
</comment>
<keyword evidence="1" id="KW-0472">Membrane</keyword>
<gene>
    <name evidence="2" type="ORF">BpHYR1_026367</name>
</gene>
<dbReference type="Proteomes" id="UP000276133">
    <property type="component" value="Unassembled WGS sequence"/>
</dbReference>
<protein>
    <submittedName>
        <fullName evidence="2">Uncharacterized protein</fullName>
    </submittedName>
</protein>
<organism evidence="2 3">
    <name type="scientific">Brachionus plicatilis</name>
    <name type="common">Marine rotifer</name>
    <name type="synonym">Brachionus muelleri</name>
    <dbReference type="NCBI Taxonomy" id="10195"/>
    <lineage>
        <taxon>Eukaryota</taxon>
        <taxon>Metazoa</taxon>
        <taxon>Spiralia</taxon>
        <taxon>Gnathifera</taxon>
        <taxon>Rotifera</taxon>
        <taxon>Eurotatoria</taxon>
        <taxon>Monogononta</taxon>
        <taxon>Pseudotrocha</taxon>
        <taxon>Ploima</taxon>
        <taxon>Brachionidae</taxon>
        <taxon>Brachionus</taxon>
    </lineage>
</organism>
<dbReference type="AlphaFoldDB" id="A0A3M7SDC7"/>
<evidence type="ECO:0000313" key="2">
    <source>
        <dbReference type="EMBL" id="RNA33824.1"/>
    </source>
</evidence>
<keyword evidence="3" id="KW-1185">Reference proteome</keyword>
<feature type="transmembrane region" description="Helical" evidence="1">
    <location>
        <begin position="6"/>
        <end position="26"/>
    </location>
</feature>